<dbReference type="PANTHER" id="PTHR22960:SF0">
    <property type="entry name" value="MOLYBDENUM COFACTOR BIOSYNTHESIS PROTEIN 1"/>
    <property type="match status" value="1"/>
</dbReference>
<proteinExistence type="predicted"/>
<evidence type="ECO:0000256" key="1">
    <source>
        <dbReference type="ARBA" id="ARBA00005046"/>
    </source>
</evidence>
<dbReference type="AlphaFoldDB" id="T1J5S8"/>
<name>T1J5S8_STRMM</name>
<dbReference type="PANTHER" id="PTHR22960">
    <property type="entry name" value="MOLYBDOPTERIN COFACTOR SYNTHESIS PROTEIN A"/>
    <property type="match status" value="1"/>
</dbReference>
<sequence length="170" mass="19897">MDSNKITGEKTRSVQKYCRNPNKPKTANEIIRTITLKLPEGNDFYHTSRSQNLQHIIQYVKYLETTIDHVSREKNLSLEFDYKILTRDHVEPNKCDHVSKNDELENKIDNLAPDYSSSSATSNKYTSKLPNKSLQRQEILPFSAFLTDKFGRQHNYLRISLTERCNLRCE</sequence>
<dbReference type="GO" id="GO:0061798">
    <property type="term" value="F:GTP 3',8'-cyclase activity"/>
    <property type="evidence" value="ECO:0007669"/>
    <property type="project" value="TreeGrafter"/>
</dbReference>
<reference evidence="4" key="1">
    <citation type="submission" date="2011-05" db="EMBL/GenBank/DDBJ databases">
        <authorList>
            <person name="Richards S.R."/>
            <person name="Qu J."/>
            <person name="Jiang H."/>
            <person name="Jhangiani S.N."/>
            <person name="Agravi P."/>
            <person name="Goodspeed R."/>
            <person name="Gross S."/>
            <person name="Mandapat C."/>
            <person name="Jackson L."/>
            <person name="Mathew T."/>
            <person name="Pu L."/>
            <person name="Thornton R."/>
            <person name="Saada N."/>
            <person name="Wilczek-Boney K.B."/>
            <person name="Lee S."/>
            <person name="Kovar C."/>
            <person name="Wu Y."/>
            <person name="Scherer S.E."/>
            <person name="Worley K.C."/>
            <person name="Muzny D.M."/>
            <person name="Gibbs R."/>
        </authorList>
    </citation>
    <scope>NUCLEOTIDE SEQUENCE</scope>
    <source>
        <strain evidence="4">Brora</strain>
    </source>
</reference>
<dbReference type="HOGENOM" id="CLU_1572628_0_0_1"/>
<reference evidence="3" key="2">
    <citation type="submission" date="2015-02" db="UniProtKB">
        <authorList>
            <consortium name="EnsemblMetazoa"/>
        </authorList>
    </citation>
    <scope>IDENTIFICATION</scope>
</reference>
<dbReference type="InterPro" id="IPR058240">
    <property type="entry name" value="rSAM_sf"/>
</dbReference>
<evidence type="ECO:0000313" key="3">
    <source>
        <dbReference type="EnsemblMetazoa" id="SMAR008984-PA"/>
    </source>
</evidence>
<dbReference type="eggNOG" id="KOG2876">
    <property type="taxonomic scope" value="Eukaryota"/>
</dbReference>
<dbReference type="GO" id="GO:0061799">
    <property type="term" value="F:cyclic pyranopterin monophosphate synthase activity"/>
    <property type="evidence" value="ECO:0007669"/>
    <property type="project" value="TreeGrafter"/>
</dbReference>
<dbReference type="SUPFAM" id="SSF102114">
    <property type="entry name" value="Radical SAM enzymes"/>
    <property type="match status" value="1"/>
</dbReference>
<dbReference type="Gene3D" id="3.20.20.70">
    <property type="entry name" value="Aldolase class I"/>
    <property type="match status" value="1"/>
</dbReference>
<evidence type="ECO:0000256" key="2">
    <source>
        <dbReference type="ARBA" id="ARBA00023150"/>
    </source>
</evidence>
<dbReference type="STRING" id="126957.T1J5S8"/>
<evidence type="ECO:0000313" key="4">
    <source>
        <dbReference type="Proteomes" id="UP000014500"/>
    </source>
</evidence>
<dbReference type="GO" id="GO:0006777">
    <property type="term" value="P:Mo-molybdopterin cofactor biosynthetic process"/>
    <property type="evidence" value="ECO:0007669"/>
    <property type="project" value="UniProtKB-KW"/>
</dbReference>
<accession>T1J5S8</accession>
<dbReference type="Proteomes" id="UP000014500">
    <property type="component" value="Unassembled WGS sequence"/>
</dbReference>
<comment type="pathway">
    <text evidence="1">Cofactor biosynthesis; molybdopterin biosynthesis.</text>
</comment>
<keyword evidence="4" id="KW-1185">Reference proteome</keyword>
<organism evidence="3 4">
    <name type="scientific">Strigamia maritima</name>
    <name type="common">European centipede</name>
    <name type="synonym">Geophilus maritimus</name>
    <dbReference type="NCBI Taxonomy" id="126957"/>
    <lineage>
        <taxon>Eukaryota</taxon>
        <taxon>Metazoa</taxon>
        <taxon>Ecdysozoa</taxon>
        <taxon>Arthropoda</taxon>
        <taxon>Myriapoda</taxon>
        <taxon>Chilopoda</taxon>
        <taxon>Pleurostigmophora</taxon>
        <taxon>Geophilomorpha</taxon>
        <taxon>Linotaeniidae</taxon>
        <taxon>Strigamia</taxon>
    </lineage>
</organism>
<dbReference type="InterPro" id="IPR050105">
    <property type="entry name" value="MoCo_biosynth_MoaA/MoaC"/>
</dbReference>
<dbReference type="EnsemblMetazoa" id="SMAR008984-RA">
    <property type="protein sequence ID" value="SMAR008984-PA"/>
    <property type="gene ID" value="SMAR008984"/>
</dbReference>
<protein>
    <submittedName>
        <fullName evidence="3">Uncharacterized protein</fullName>
    </submittedName>
</protein>
<keyword evidence="2" id="KW-0501">Molybdenum cofactor biosynthesis</keyword>
<dbReference type="InterPro" id="IPR013785">
    <property type="entry name" value="Aldolase_TIM"/>
</dbReference>
<dbReference type="EMBL" id="JH431868">
    <property type="status" value="NOT_ANNOTATED_CDS"/>
    <property type="molecule type" value="Genomic_DNA"/>
</dbReference>